<dbReference type="EMBL" id="MLYO01000015">
    <property type="protein sequence ID" value="OIK06431.1"/>
    <property type="molecule type" value="Genomic_DNA"/>
</dbReference>
<reference evidence="1 2" key="1">
    <citation type="submission" date="2016-10" db="EMBL/GenBank/DDBJ databases">
        <title>Genome sequence of Streptomyces sp. MUSC 1.</title>
        <authorList>
            <person name="Lee L.-H."/>
            <person name="Ser H.-L."/>
            <person name="Law J.W.-F."/>
        </authorList>
    </citation>
    <scope>NUCLEOTIDE SEQUENCE [LARGE SCALE GENOMIC DNA]</scope>
    <source>
        <strain evidence="1 2">MUSC 1</strain>
    </source>
</reference>
<dbReference type="SUPFAM" id="SSF81296">
    <property type="entry name" value="E set domains"/>
    <property type="match status" value="1"/>
</dbReference>
<dbReference type="InterPro" id="IPR014756">
    <property type="entry name" value="Ig_E-set"/>
</dbReference>
<dbReference type="Proteomes" id="UP000179642">
    <property type="component" value="Unassembled WGS sequence"/>
</dbReference>
<accession>A0A1S2QLF6</accession>
<organism evidence="1 2">
    <name type="scientific">Streptomyces monashensis</name>
    <dbReference type="NCBI Taxonomy" id="1678012"/>
    <lineage>
        <taxon>Bacteria</taxon>
        <taxon>Bacillati</taxon>
        <taxon>Actinomycetota</taxon>
        <taxon>Actinomycetes</taxon>
        <taxon>Kitasatosporales</taxon>
        <taxon>Streptomycetaceae</taxon>
        <taxon>Streptomyces</taxon>
    </lineage>
</organism>
<keyword evidence="2" id="KW-1185">Reference proteome</keyword>
<evidence type="ECO:0008006" key="3">
    <source>
        <dbReference type="Google" id="ProtNLM"/>
    </source>
</evidence>
<dbReference type="OrthoDB" id="9811945at2"/>
<dbReference type="InterPro" id="IPR013783">
    <property type="entry name" value="Ig-like_fold"/>
</dbReference>
<protein>
    <recommendedName>
        <fullName evidence="3">Glycoside hydrolase family 13</fullName>
    </recommendedName>
</protein>
<dbReference type="CDD" id="cd07184">
    <property type="entry name" value="E_set_Isoamylase_like_N"/>
    <property type="match status" value="1"/>
</dbReference>
<evidence type="ECO:0000313" key="2">
    <source>
        <dbReference type="Proteomes" id="UP000179642"/>
    </source>
</evidence>
<dbReference type="AlphaFoldDB" id="A0A1S2QLF6"/>
<dbReference type="Gene3D" id="2.60.40.10">
    <property type="entry name" value="Immunoglobulins"/>
    <property type="match status" value="1"/>
</dbReference>
<comment type="caution">
    <text evidence="1">The sequence shown here is derived from an EMBL/GenBank/DDBJ whole genome shotgun (WGS) entry which is preliminary data.</text>
</comment>
<proteinExistence type="predicted"/>
<evidence type="ECO:0000313" key="1">
    <source>
        <dbReference type="EMBL" id="OIK06431.1"/>
    </source>
</evidence>
<gene>
    <name evidence="1" type="ORF">BIV23_08630</name>
</gene>
<dbReference type="GO" id="GO:0005975">
    <property type="term" value="P:carbohydrate metabolic process"/>
    <property type="evidence" value="ECO:0007669"/>
    <property type="project" value="UniProtKB-ARBA"/>
</dbReference>
<sequence>MLERTRHKKHTKVTFILPAGHPAREASVVGDFNDWQPGAHPLMPRPDGSRAVTVTLPVDQQLGFRYLAHDDCWFDEEDADGHDGRNSLLHT</sequence>
<name>A0A1S2QLF6_9ACTN</name>